<feature type="compositionally biased region" description="Polar residues" evidence="1">
    <location>
        <begin position="73"/>
        <end position="88"/>
    </location>
</feature>
<comment type="caution">
    <text evidence="2">The sequence shown here is derived from an EMBL/GenBank/DDBJ whole genome shotgun (WGS) entry which is preliminary data.</text>
</comment>
<dbReference type="Proteomes" id="UP000784294">
    <property type="component" value="Unassembled WGS sequence"/>
</dbReference>
<feature type="compositionally biased region" description="Pro residues" evidence="1">
    <location>
        <begin position="208"/>
        <end position="220"/>
    </location>
</feature>
<sequence>MMLQFRPSQPFRQGAKKHRSTNTSSSPPPPLLASSPLPQSPPPTFEPIMRCLKTGCMPSSPRFDCLGFEARSPLSQSSNPNQHSTNSEPGHLLPVRSISNRYRNPILFQPSTWRRTASNSSPPRETFGSFNNTSCSPDSVSDPTFSSSFNSNLSTSPGATTGLASGKTVLPEGLARFAANSCLNRRRINPLTISSTAITFEDSLQWPNPNPLHHPSPVENPPQNFATKASSSPPLVASAVTSVVPAGSLPSSPMRSTHSPRLVGRSHISPLAQAFWLANGLRGSDCIPEEDEESIGTSKTVATASNALVATTTPKVQSLTAKHVISRNMVSGGQRNPTNSSWAAEMASLRFGTGIWNTTSVSTSPSISNWSKRLVGHPTPSPPPPPSLSSPAVTSFLDVRMAALKAAVPRRPVGCGARMKQYFSAPPGIYWPETIIEQVEEEEQEEVEGQEEEQNEEHKRGKSEEIERQVSMSHSPHQPSDDTLQLGRLEPSITGDTRQLKDAAAVINGCESAVAMEVSFATSLSDNLSSISSPSSSDMADSGTDGPGHKDWFGSGNTAAWFVPLGPAFPEGFATTTTTTSAPMAMCTEVSSAWPQAWDSSVSTFANQSFAMTGLPTRPVSAGPEGAVLCEQIYDDLAGDEVEQNLVIYSNCRLPRQITSE</sequence>
<feature type="compositionally biased region" description="Acidic residues" evidence="1">
    <location>
        <begin position="440"/>
        <end position="455"/>
    </location>
</feature>
<gene>
    <name evidence="2" type="ORF">PXEA_LOCUS9879</name>
</gene>
<feature type="compositionally biased region" description="Low complexity" evidence="1">
    <location>
        <begin position="526"/>
        <end position="542"/>
    </location>
</feature>
<feature type="compositionally biased region" description="Polar residues" evidence="1">
    <location>
        <begin position="1"/>
        <end position="11"/>
    </location>
</feature>
<protein>
    <submittedName>
        <fullName evidence="2">Uncharacterized protein</fullName>
    </submittedName>
</protein>
<feature type="compositionally biased region" description="Polar residues" evidence="1">
    <location>
        <begin position="470"/>
        <end position="483"/>
    </location>
</feature>
<evidence type="ECO:0000313" key="3">
    <source>
        <dbReference type="Proteomes" id="UP000784294"/>
    </source>
</evidence>
<feature type="region of interest" description="Disordered" evidence="1">
    <location>
        <begin position="113"/>
        <end position="135"/>
    </location>
</feature>
<feature type="region of interest" description="Disordered" evidence="1">
    <location>
        <begin position="1"/>
        <end position="46"/>
    </location>
</feature>
<feature type="region of interest" description="Disordered" evidence="1">
    <location>
        <begin position="526"/>
        <end position="551"/>
    </location>
</feature>
<organism evidence="2 3">
    <name type="scientific">Protopolystoma xenopodis</name>
    <dbReference type="NCBI Taxonomy" id="117903"/>
    <lineage>
        <taxon>Eukaryota</taxon>
        <taxon>Metazoa</taxon>
        <taxon>Spiralia</taxon>
        <taxon>Lophotrochozoa</taxon>
        <taxon>Platyhelminthes</taxon>
        <taxon>Monogenea</taxon>
        <taxon>Polyopisthocotylea</taxon>
        <taxon>Polystomatidea</taxon>
        <taxon>Polystomatidae</taxon>
        <taxon>Protopolystoma</taxon>
    </lineage>
</organism>
<feature type="compositionally biased region" description="Basic and acidic residues" evidence="1">
    <location>
        <begin position="456"/>
        <end position="468"/>
    </location>
</feature>
<feature type="region of interest" description="Disordered" evidence="1">
    <location>
        <begin position="372"/>
        <end position="391"/>
    </location>
</feature>
<feature type="compositionally biased region" description="Pro residues" evidence="1">
    <location>
        <begin position="379"/>
        <end position="388"/>
    </location>
</feature>
<name>A0A3S5A0D0_9PLAT</name>
<reference evidence="2" key="1">
    <citation type="submission" date="2018-11" db="EMBL/GenBank/DDBJ databases">
        <authorList>
            <consortium name="Pathogen Informatics"/>
        </authorList>
    </citation>
    <scope>NUCLEOTIDE SEQUENCE</scope>
</reference>
<keyword evidence="3" id="KW-1185">Reference proteome</keyword>
<dbReference type="EMBL" id="CAAALY010028466">
    <property type="protein sequence ID" value="VEL16439.1"/>
    <property type="molecule type" value="Genomic_DNA"/>
</dbReference>
<accession>A0A3S5A0D0</accession>
<dbReference type="AlphaFoldDB" id="A0A3S5A0D0"/>
<proteinExistence type="predicted"/>
<feature type="region of interest" description="Disordered" evidence="1">
    <location>
        <begin position="440"/>
        <end position="486"/>
    </location>
</feature>
<feature type="region of interest" description="Disordered" evidence="1">
    <location>
        <begin position="71"/>
        <end position="95"/>
    </location>
</feature>
<evidence type="ECO:0000256" key="1">
    <source>
        <dbReference type="SAM" id="MobiDB-lite"/>
    </source>
</evidence>
<feature type="region of interest" description="Disordered" evidence="1">
    <location>
        <begin position="204"/>
        <end position="232"/>
    </location>
</feature>
<evidence type="ECO:0000313" key="2">
    <source>
        <dbReference type="EMBL" id="VEL16439.1"/>
    </source>
</evidence>